<evidence type="ECO:0000256" key="10">
    <source>
        <dbReference type="ARBA" id="ARBA00023136"/>
    </source>
</evidence>
<evidence type="ECO:0000256" key="13">
    <source>
        <dbReference type="SAM" id="Phobius"/>
    </source>
</evidence>
<evidence type="ECO:0000256" key="1">
    <source>
        <dbReference type="ARBA" id="ARBA00004651"/>
    </source>
</evidence>
<dbReference type="Proteomes" id="UP000272051">
    <property type="component" value="Unassembled WGS sequence"/>
</dbReference>
<feature type="transmembrane region" description="Helical" evidence="13">
    <location>
        <begin position="56"/>
        <end position="82"/>
    </location>
</feature>
<keyword evidence="7 13" id="KW-1133">Transmembrane helix</keyword>
<evidence type="ECO:0000256" key="4">
    <source>
        <dbReference type="ARBA" id="ARBA00022475"/>
    </source>
</evidence>
<proteinExistence type="inferred from homology"/>
<dbReference type="PROSITE" id="PS50283">
    <property type="entry name" value="NA_SOLUT_SYMP_3"/>
    <property type="match status" value="1"/>
</dbReference>
<keyword evidence="5 13" id="KW-0812">Transmembrane</keyword>
<evidence type="ECO:0000256" key="5">
    <source>
        <dbReference type="ARBA" id="ARBA00022692"/>
    </source>
</evidence>
<evidence type="ECO:0000256" key="3">
    <source>
        <dbReference type="ARBA" id="ARBA00022448"/>
    </source>
</evidence>
<comment type="similarity">
    <text evidence="2 12">Belongs to the sodium:solute symporter (SSF) (TC 2.A.21) family.</text>
</comment>
<evidence type="ECO:0000313" key="14">
    <source>
        <dbReference type="EMBL" id="RLE50308.1"/>
    </source>
</evidence>
<keyword evidence="11" id="KW-0739">Sodium transport</keyword>
<comment type="caution">
    <text evidence="14">The sequence shown here is derived from an EMBL/GenBank/DDBJ whole genome shotgun (WGS) entry which is preliminary data.</text>
</comment>
<keyword evidence="4" id="KW-1003">Cell membrane</keyword>
<dbReference type="InterPro" id="IPR038377">
    <property type="entry name" value="Na/Glc_symporter_sf"/>
</dbReference>
<comment type="subcellular location">
    <subcellularLocation>
        <location evidence="1">Cell membrane</location>
        <topology evidence="1">Multi-pass membrane protein</topology>
    </subcellularLocation>
</comment>
<keyword evidence="10 13" id="KW-0472">Membrane</keyword>
<evidence type="ECO:0000256" key="9">
    <source>
        <dbReference type="ARBA" id="ARBA00023065"/>
    </source>
</evidence>
<dbReference type="PANTHER" id="PTHR48086">
    <property type="entry name" value="SODIUM/PROLINE SYMPORTER-RELATED"/>
    <property type="match status" value="1"/>
</dbReference>
<organism evidence="14 15">
    <name type="scientific">Thermoproteota archaeon</name>
    <dbReference type="NCBI Taxonomy" id="2056631"/>
    <lineage>
        <taxon>Archaea</taxon>
        <taxon>Thermoproteota</taxon>
    </lineage>
</organism>
<name>A0A497EUJ9_9CREN</name>
<keyword evidence="9" id="KW-0406">Ion transport</keyword>
<dbReference type="GO" id="GO:0015293">
    <property type="term" value="F:symporter activity"/>
    <property type="evidence" value="ECO:0007669"/>
    <property type="project" value="UniProtKB-KW"/>
</dbReference>
<evidence type="ECO:0000256" key="2">
    <source>
        <dbReference type="ARBA" id="ARBA00006434"/>
    </source>
</evidence>
<evidence type="ECO:0000256" key="12">
    <source>
        <dbReference type="RuleBase" id="RU362091"/>
    </source>
</evidence>
<accession>A0A497EUJ9</accession>
<dbReference type="AlphaFoldDB" id="A0A497EUJ9"/>
<evidence type="ECO:0000256" key="7">
    <source>
        <dbReference type="ARBA" id="ARBA00022989"/>
    </source>
</evidence>
<evidence type="ECO:0000256" key="11">
    <source>
        <dbReference type="ARBA" id="ARBA00023201"/>
    </source>
</evidence>
<dbReference type="InterPro" id="IPR001734">
    <property type="entry name" value="Na/solute_symporter"/>
</dbReference>
<sequence length="122" mass="12914">MNGYPPIPKPTPEYLIAASAGLALFLVASAAVGVVTRKRKETFESFLVGHRDIGPVVTGLALCATWMSGWALLGLMGITYLFGWPGMWLAGVWTLVGLAPAALLTGLKMRMYSSKFGAATVP</sequence>
<feature type="non-terminal residue" evidence="14">
    <location>
        <position position="122"/>
    </location>
</feature>
<evidence type="ECO:0000256" key="6">
    <source>
        <dbReference type="ARBA" id="ARBA00022847"/>
    </source>
</evidence>
<feature type="transmembrane region" description="Helical" evidence="13">
    <location>
        <begin position="14"/>
        <end position="35"/>
    </location>
</feature>
<dbReference type="EMBL" id="QMQX01000175">
    <property type="protein sequence ID" value="RLE50308.1"/>
    <property type="molecule type" value="Genomic_DNA"/>
</dbReference>
<gene>
    <name evidence="14" type="ORF">DRJ33_07535</name>
</gene>
<protein>
    <recommendedName>
        <fullName evidence="16">Sodium:solute symporter</fullName>
    </recommendedName>
</protein>
<dbReference type="Gene3D" id="1.20.1730.10">
    <property type="entry name" value="Sodium/glucose cotransporter"/>
    <property type="match status" value="1"/>
</dbReference>
<dbReference type="PANTHER" id="PTHR48086:SF3">
    <property type="entry name" value="SODIUM_PROLINE SYMPORTER"/>
    <property type="match status" value="1"/>
</dbReference>
<keyword evidence="3" id="KW-0813">Transport</keyword>
<dbReference type="Pfam" id="PF00474">
    <property type="entry name" value="SSF"/>
    <property type="match status" value="1"/>
</dbReference>
<evidence type="ECO:0008006" key="16">
    <source>
        <dbReference type="Google" id="ProtNLM"/>
    </source>
</evidence>
<dbReference type="InterPro" id="IPR050277">
    <property type="entry name" value="Sodium:Solute_Symporter"/>
</dbReference>
<reference evidence="14 15" key="1">
    <citation type="submission" date="2018-06" db="EMBL/GenBank/DDBJ databases">
        <title>Extensive metabolic versatility and redundancy in microbially diverse, dynamic hydrothermal sediments.</title>
        <authorList>
            <person name="Dombrowski N."/>
            <person name="Teske A."/>
            <person name="Baker B.J."/>
        </authorList>
    </citation>
    <scope>NUCLEOTIDE SEQUENCE [LARGE SCALE GENOMIC DNA]</scope>
    <source>
        <strain evidence="14">B34_G17</strain>
    </source>
</reference>
<keyword evidence="8" id="KW-0915">Sodium</keyword>
<keyword evidence="6" id="KW-0769">Symport</keyword>
<dbReference type="GO" id="GO:0006814">
    <property type="term" value="P:sodium ion transport"/>
    <property type="evidence" value="ECO:0007669"/>
    <property type="project" value="UniProtKB-KW"/>
</dbReference>
<evidence type="ECO:0000256" key="8">
    <source>
        <dbReference type="ARBA" id="ARBA00023053"/>
    </source>
</evidence>
<feature type="transmembrane region" description="Helical" evidence="13">
    <location>
        <begin position="88"/>
        <end position="107"/>
    </location>
</feature>
<evidence type="ECO:0000313" key="15">
    <source>
        <dbReference type="Proteomes" id="UP000272051"/>
    </source>
</evidence>
<dbReference type="GO" id="GO:0005886">
    <property type="term" value="C:plasma membrane"/>
    <property type="evidence" value="ECO:0007669"/>
    <property type="project" value="UniProtKB-SubCell"/>
</dbReference>